<dbReference type="InterPro" id="IPR002646">
    <property type="entry name" value="PolA_pol_head_dom"/>
</dbReference>
<feature type="domain" description="HD/PDEase" evidence="11">
    <location>
        <begin position="252"/>
        <end position="413"/>
    </location>
</feature>
<dbReference type="CDD" id="cd00077">
    <property type="entry name" value="HDc"/>
    <property type="match status" value="1"/>
</dbReference>
<dbReference type="SUPFAM" id="SSF81891">
    <property type="entry name" value="Poly A polymerase C-terminal region-like"/>
    <property type="match status" value="1"/>
</dbReference>
<evidence type="ECO:0000256" key="10">
    <source>
        <dbReference type="ARBA" id="ARBA00022884"/>
    </source>
</evidence>
<gene>
    <name evidence="12" type="ORF">CRM92_10400</name>
</gene>
<dbReference type="GO" id="GO:0008033">
    <property type="term" value="P:tRNA processing"/>
    <property type="evidence" value="ECO:0007669"/>
    <property type="project" value="UniProtKB-KW"/>
</dbReference>
<keyword evidence="5" id="KW-0479">Metal-binding</keyword>
<keyword evidence="9" id="KW-0460">Magnesium</keyword>
<keyword evidence="13" id="KW-1185">Reference proteome</keyword>
<dbReference type="PANTHER" id="PTHR47545">
    <property type="entry name" value="MULTIFUNCTIONAL CCA PROTEIN"/>
    <property type="match status" value="1"/>
</dbReference>
<evidence type="ECO:0000256" key="4">
    <source>
        <dbReference type="ARBA" id="ARBA00022695"/>
    </source>
</evidence>
<dbReference type="InterPro" id="IPR006675">
    <property type="entry name" value="HDIG_dom"/>
</dbReference>
<keyword evidence="7" id="KW-0692">RNA repair</keyword>
<protein>
    <submittedName>
        <fullName evidence="12">CCA tRNA nucleotidyltransferase</fullName>
    </submittedName>
</protein>
<dbReference type="GO" id="GO:0042245">
    <property type="term" value="P:RNA repair"/>
    <property type="evidence" value="ECO:0007669"/>
    <property type="project" value="UniProtKB-KW"/>
</dbReference>
<keyword evidence="3" id="KW-0819">tRNA processing</keyword>
<dbReference type="EMBL" id="PDEV01000006">
    <property type="protein sequence ID" value="PEN15491.1"/>
    <property type="molecule type" value="Genomic_DNA"/>
</dbReference>
<dbReference type="InterPro" id="IPR050124">
    <property type="entry name" value="tRNA_CCA-adding_enzyme"/>
</dbReference>
<dbReference type="CDD" id="cd05398">
    <property type="entry name" value="NT_ClassII-CCAase"/>
    <property type="match status" value="1"/>
</dbReference>
<dbReference type="InterPro" id="IPR014065">
    <property type="entry name" value="tRNA_adenylyltransferase"/>
</dbReference>
<evidence type="ECO:0000256" key="2">
    <source>
        <dbReference type="ARBA" id="ARBA00022679"/>
    </source>
</evidence>
<dbReference type="Pfam" id="PF01743">
    <property type="entry name" value="PolyA_pol"/>
    <property type="match status" value="1"/>
</dbReference>
<dbReference type="Gene3D" id="3.30.460.10">
    <property type="entry name" value="Beta Polymerase, domain 2"/>
    <property type="match status" value="1"/>
</dbReference>
<sequence>MSQKLDVLSKYPDAVELGELYRQAGFDLYLVGGLVRDELRNTPGEFTDFDMTTNATPAQSERILSAWGEHIWDIGKEYGTISARKNGAVYEVTTYRAEVYVADSRKPTVEFGTDLKADLIRRDFTINAMAAALPSGEIVDLFHGTKDLAEGVLRTPRSPQESFSEDPLRMMRAARFAARFNLTVAPEVFEAMRQMAPRIEIISAERVRDELIKLICADYPRVGLNLLVETGLADYVLPELPALRMEMDPSHHHKDVYEHSLKVMEQAIEKETAADGPCPAPDFVLRFASLLHDIGKPKTRRFEKDGSVSFLQHDVVGARMVKKRMRALRFDNDTIKAVARLVELHMRFYGYREAGWTDSAVRRYVRDAGEQLQRLHRLSRSDVTTRNKRMARSLAQAYDDLERRIDELAAQEELDAMRPELDGEQIMAVLGIGPGPLVGQAYKFLLNLRLDEGELGEEEATRRLLVWWQEHGES</sequence>
<dbReference type="GO" id="GO:0046872">
    <property type="term" value="F:metal ion binding"/>
    <property type="evidence" value="ECO:0007669"/>
    <property type="project" value="UniProtKB-KW"/>
</dbReference>
<name>A0A2A8D3N1_9MICC</name>
<evidence type="ECO:0000256" key="1">
    <source>
        <dbReference type="ARBA" id="ARBA00001946"/>
    </source>
</evidence>
<keyword evidence="10" id="KW-0694">RNA-binding</keyword>
<comment type="caution">
    <text evidence="12">The sequence shown here is derived from an EMBL/GenBank/DDBJ whole genome shotgun (WGS) entry which is preliminary data.</text>
</comment>
<evidence type="ECO:0000313" key="12">
    <source>
        <dbReference type="EMBL" id="PEN15491.1"/>
    </source>
</evidence>
<keyword evidence="2 12" id="KW-0808">Transferase</keyword>
<dbReference type="Proteomes" id="UP000219947">
    <property type="component" value="Unassembled WGS sequence"/>
</dbReference>
<accession>A0A2A8D3N1</accession>
<organism evidence="12 13">
    <name type="scientific">Rothia dentocariosa</name>
    <dbReference type="NCBI Taxonomy" id="2047"/>
    <lineage>
        <taxon>Bacteria</taxon>
        <taxon>Bacillati</taxon>
        <taxon>Actinomycetota</taxon>
        <taxon>Actinomycetes</taxon>
        <taxon>Micrococcales</taxon>
        <taxon>Micrococcaceae</taxon>
        <taxon>Rothia</taxon>
    </lineage>
</organism>
<dbReference type="InterPro" id="IPR006674">
    <property type="entry name" value="HD_domain"/>
</dbReference>
<evidence type="ECO:0000256" key="9">
    <source>
        <dbReference type="ARBA" id="ARBA00022842"/>
    </source>
</evidence>
<comment type="cofactor">
    <cofactor evidence="1">
        <name>Mg(2+)</name>
        <dbReference type="ChEBI" id="CHEBI:18420"/>
    </cofactor>
</comment>
<dbReference type="GO" id="GO:0016779">
    <property type="term" value="F:nucleotidyltransferase activity"/>
    <property type="evidence" value="ECO:0007669"/>
    <property type="project" value="UniProtKB-KW"/>
</dbReference>
<evidence type="ECO:0000256" key="5">
    <source>
        <dbReference type="ARBA" id="ARBA00022723"/>
    </source>
</evidence>
<dbReference type="AlphaFoldDB" id="A0A2A8D3N1"/>
<dbReference type="SMART" id="SM00471">
    <property type="entry name" value="HDc"/>
    <property type="match status" value="1"/>
</dbReference>
<dbReference type="GO" id="GO:0003723">
    <property type="term" value="F:RNA binding"/>
    <property type="evidence" value="ECO:0007669"/>
    <property type="project" value="UniProtKB-KW"/>
</dbReference>
<keyword evidence="4" id="KW-0548">Nucleotidyltransferase</keyword>
<evidence type="ECO:0000313" key="13">
    <source>
        <dbReference type="Proteomes" id="UP000219947"/>
    </source>
</evidence>
<proteinExistence type="predicted"/>
<dbReference type="NCBIfam" id="TIGR02692">
    <property type="entry name" value="tRNA_CCA_actino"/>
    <property type="match status" value="1"/>
</dbReference>
<evidence type="ECO:0000256" key="7">
    <source>
        <dbReference type="ARBA" id="ARBA00022800"/>
    </source>
</evidence>
<evidence type="ECO:0000256" key="8">
    <source>
        <dbReference type="ARBA" id="ARBA00022840"/>
    </source>
</evidence>
<dbReference type="RefSeq" id="WP_098043144.1">
    <property type="nucleotide sequence ID" value="NZ_PDEV01000006.1"/>
</dbReference>
<dbReference type="NCBIfam" id="TIGR00277">
    <property type="entry name" value="HDIG"/>
    <property type="match status" value="1"/>
</dbReference>
<dbReference type="GO" id="GO:0005524">
    <property type="term" value="F:ATP binding"/>
    <property type="evidence" value="ECO:0007669"/>
    <property type="project" value="UniProtKB-KW"/>
</dbReference>
<dbReference type="Gene3D" id="1.10.3090.10">
    <property type="entry name" value="cca-adding enzyme, domain 2"/>
    <property type="match status" value="1"/>
</dbReference>
<keyword evidence="8" id="KW-0067">ATP-binding</keyword>
<dbReference type="InterPro" id="IPR032828">
    <property type="entry name" value="PolyA_RNA-bd"/>
</dbReference>
<reference evidence="12" key="1">
    <citation type="submission" date="2017-10" db="EMBL/GenBank/DDBJ databases">
        <title>Kefir isolates.</title>
        <authorList>
            <person name="Kim Y."/>
            <person name="Blasche S."/>
        </authorList>
    </citation>
    <scope>NUCLEOTIDE SEQUENCE [LARGE SCALE GENOMIC DNA]</scope>
    <source>
        <strain evidence="12">OG2-2</strain>
    </source>
</reference>
<dbReference type="SUPFAM" id="SSF81301">
    <property type="entry name" value="Nucleotidyltransferase"/>
    <property type="match status" value="1"/>
</dbReference>
<dbReference type="PANTHER" id="PTHR47545:SF1">
    <property type="entry name" value="MULTIFUNCTIONAL CCA PROTEIN"/>
    <property type="match status" value="1"/>
</dbReference>
<evidence type="ECO:0000259" key="11">
    <source>
        <dbReference type="SMART" id="SM00471"/>
    </source>
</evidence>
<dbReference type="InterPro" id="IPR003607">
    <property type="entry name" value="HD/PDEase_dom"/>
</dbReference>
<dbReference type="InterPro" id="IPR043519">
    <property type="entry name" value="NT_sf"/>
</dbReference>
<keyword evidence="6" id="KW-0547">Nucleotide-binding</keyword>
<dbReference type="Pfam" id="PF01966">
    <property type="entry name" value="HD"/>
    <property type="match status" value="1"/>
</dbReference>
<dbReference type="Pfam" id="PF12627">
    <property type="entry name" value="PolyA_pol_RNAbd"/>
    <property type="match status" value="1"/>
</dbReference>
<evidence type="ECO:0000256" key="6">
    <source>
        <dbReference type="ARBA" id="ARBA00022741"/>
    </source>
</evidence>
<evidence type="ECO:0000256" key="3">
    <source>
        <dbReference type="ARBA" id="ARBA00022694"/>
    </source>
</evidence>